<accession>A0A9P6NSR2</accession>
<keyword evidence="1" id="KW-0472">Membrane</keyword>
<dbReference type="OrthoDB" id="2506114at2759"/>
<keyword evidence="3" id="KW-1185">Reference proteome</keyword>
<keyword evidence="1" id="KW-1133">Transmembrane helix</keyword>
<evidence type="ECO:0000313" key="3">
    <source>
        <dbReference type="Proteomes" id="UP000886653"/>
    </source>
</evidence>
<dbReference type="Proteomes" id="UP000886653">
    <property type="component" value="Unassembled WGS sequence"/>
</dbReference>
<gene>
    <name evidence="2" type="ORF">CROQUDRAFT_653511</name>
</gene>
<evidence type="ECO:0000256" key="1">
    <source>
        <dbReference type="SAM" id="Phobius"/>
    </source>
</evidence>
<reference evidence="2" key="1">
    <citation type="submission" date="2013-11" db="EMBL/GenBank/DDBJ databases">
        <title>Genome sequence of the fusiform rust pathogen reveals effectors for host alternation and coevolution with pine.</title>
        <authorList>
            <consortium name="DOE Joint Genome Institute"/>
            <person name="Smith K."/>
            <person name="Pendleton A."/>
            <person name="Kubisiak T."/>
            <person name="Anderson C."/>
            <person name="Salamov A."/>
            <person name="Aerts A."/>
            <person name="Riley R."/>
            <person name="Clum A."/>
            <person name="Lindquist E."/>
            <person name="Ence D."/>
            <person name="Campbell M."/>
            <person name="Kronenberg Z."/>
            <person name="Feau N."/>
            <person name="Dhillon B."/>
            <person name="Hamelin R."/>
            <person name="Burleigh J."/>
            <person name="Smith J."/>
            <person name="Yandell M."/>
            <person name="Nelson C."/>
            <person name="Grigoriev I."/>
            <person name="Davis J."/>
        </authorList>
    </citation>
    <scope>NUCLEOTIDE SEQUENCE</scope>
    <source>
        <strain evidence="2">G11</strain>
    </source>
</reference>
<dbReference type="EMBL" id="MU167226">
    <property type="protein sequence ID" value="KAG0149657.1"/>
    <property type="molecule type" value="Genomic_DNA"/>
</dbReference>
<keyword evidence="1" id="KW-0812">Transmembrane</keyword>
<dbReference type="AlphaFoldDB" id="A0A9P6NSR2"/>
<comment type="caution">
    <text evidence="2">The sequence shown here is derived from an EMBL/GenBank/DDBJ whole genome shotgun (WGS) entry which is preliminary data.</text>
</comment>
<evidence type="ECO:0000313" key="2">
    <source>
        <dbReference type="EMBL" id="KAG0149657.1"/>
    </source>
</evidence>
<name>A0A9P6NSR2_9BASI</name>
<organism evidence="2 3">
    <name type="scientific">Cronartium quercuum f. sp. fusiforme G11</name>
    <dbReference type="NCBI Taxonomy" id="708437"/>
    <lineage>
        <taxon>Eukaryota</taxon>
        <taxon>Fungi</taxon>
        <taxon>Dikarya</taxon>
        <taxon>Basidiomycota</taxon>
        <taxon>Pucciniomycotina</taxon>
        <taxon>Pucciniomycetes</taxon>
        <taxon>Pucciniales</taxon>
        <taxon>Coleosporiaceae</taxon>
        <taxon>Cronartium</taxon>
    </lineage>
</organism>
<proteinExistence type="predicted"/>
<feature type="transmembrane region" description="Helical" evidence="1">
    <location>
        <begin position="96"/>
        <end position="119"/>
    </location>
</feature>
<protein>
    <submittedName>
        <fullName evidence="2">Uncharacterized protein</fullName>
    </submittedName>
</protein>
<sequence>MNIEEMIPHRLQVVISPDGHSIRTKVTHEQRGTMFCYHIWNRLSSIRVRLHRLFIFPKDGVTESERMRHVQALGDVCQRHLLILSKFPQKLIMNHLVAYTFVNTGVAVALTLIACPGVLDDSFFIPQLNRIVKSLTLAQHSLTSSLARKAVVLLNALISQAESLTSFTEPPFKRHCGFHQARKTSTVQSDSDADSLEHKVWN</sequence>